<keyword evidence="4 6" id="KW-0238">DNA-binding</keyword>
<organism evidence="9 10">
    <name type="scientific">Niastella yeongjuensis</name>
    <dbReference type="NCBI Taxonomy" id="354355"/>
    <lineage>
        <taxon>Bacteria</taxon>
        <taxon>Pseudomonadati</taxon>
        <taxon>Bacteroidota</taxon>
        <taxon>Chitinophagia</taxon>
        <taxon>Chitinophagales</taxon>
        <taxon>Chitinophagaceae</taxon>
        <taxon>Niastella</taxon>
    </lineage>
</organism>
<dbReference type="Pfam" id="PF04542">
    <property type="entry name" value="Sigma70_r2"/>
    <property type="match status" value="1"/>
</dbReference>
<dbReference type="GO" id="GO:0003677">
    <property type="term" value="F:DNA binding"/>
    <property type="evidence" value="ECO:0007669"/>
    <property type="project" value="UniProtKB-KW"/>
</dbReference>
<evidence type="ECO:0000256" key="2">
    <source>
        <dbReference type="ARBA" id="ARBA00023015"/>
    </source>
</evidence>
<dbReference type="Pfam" id="PF08281">
    <property type="entry name" value="Sigma70_r4_2"/>
    <property type="match status" value="1"/>
</dbReference>
<dbReference type="NCBIfam" id="TIGR02937">
    <property type="entry name" value="sigma70-ECF"/>
    <property type="match status" value="1"/>
</dbReference>
<dbReference type="AlphaFoldDB" id="A0A1V9F0J0"/>
<dbReference type="GO" id="GO:0016987">
    <property type="term" value="F:sigma factor activity"/>
    <property type="evidence" value="ECO:0007669"/>
    <property type="project" value="UniProtKB-KW"/>
</dbReference>
<evidence type="ECO:0000313" key="9">
    <source>
        <dbReference type="EMBL" id="OQP51860.1"/>
    </source>
</evidence>
<evidence type="ECO:0000259" key="7">
    <source>
        <dbReference type="Pfam" id="PF04542"/>
    </source>
</evidence>
<dbReference type="PANTHER" id="PTHR43133">
    <property type="entry name" value="RNA POLYMERASE ECF-TYPE SIGMA FACTO"/>
    <property type="match status" value="1"/>
</dbReference>
<evidence type="ECO:0000256" key="1">
    <source>
        <dbReference type="ARBA" id="ARBA00010641"/>
    </source>
</evidence>
<accession>A0A1V9F0J0</accession>
<dbReference type="InterPro" id="IPR013324">
    <property type="entry name" value="RNA_pol_sigma_r3/r4-like"/>
</dbReference>
<dbReference type="InterPro" id="IPR007627">
    <property type="entry name" value="RNA_pol_sigma70_r2"/>
</dbReference>
<sequence length="183" mass="21572">MELTANIIRDELVERCKQGDTQSFQTLYRQYSKAMFNTSLRIVNNTADAEDVLQESFLDAFRSLHDFHYRSTFGAWLKRIVINKSINILRKRRNDLVDMESNELQAVPEEEPVNEEEIKYRVEEVKKMITRLPDGYRTVLSLYLLEGYDHEEISQILNISHNTVRTQYVRAKQKLLTLIKQGV</sequence>
<name>A0A1V9F0J0_9BACT</name>
<evidence type="ECO:0000256" key="5">
    <source>
        <dbReference type="ARBA" id="ARBA00023163"/>
    </source>
</evidence>
<evidence type="ECO:0000313" key="10">
    <source>
        <dbReference type="Proteomes" id="UP000192610"/>
    </source>
</evidence>
<evidence type="ECO:0000259" key="8">
    <source>
        <dbReference type="Pfam" id="PF08281"/>
    </source>
</evidence>
<dbReference type="PROSITE" id="PS01063">
    <property type="entry name" value="SIGMA70_ECF"/>
    <property type="match status" value="1"/>
</dbReference>
<dbReference type="STRING" id="354355.SAMN05660816_06167"/>
<dbReference type="Gene3D" id="1.10.1740.10">
    <property type="match status" value="1"/>
</dbReference>
<dbReference type="Gene3D" id="1.10.10.10">
    <property type="entry name" value="Winged helix-like DNA-binding domain superfamily/Winged helix DNA-binding domain"/>
    <property type="match status" value="1"/>
</dbReference>
<dbReference type="InterPro" id="IPR000838">
    <property type="entry name" value="RNA_pol_sigma70_ECF_CS"/>
</dbReference>
<evidence type="ECO:0000256" key="3">
    <source>
        <dbReference type="ARBA" id="ARBA00023082"/>
    </source>
</evidence>
<proteinExistence type="inferred from homology"/>
<keyword evidence="2 6" id="KW-0805">Transcription regulation</keyword>
<dbReference type="GO" id="GO:0006352">
    <property type="term" value="P:DNA-templated transcription initiation"/>
    <property type="evidence" value="ECO:0007669"/>
    <property type="project" value="InterPro"/>
</dbReference>
<gene>
    <name evidence="9" type="ORF">A4H97_27035</name>
</gene>
<evidence type="ECO:0000256" key="4">
    <source>
        <dbReference type="ARBA" id="ARBA00023125"/>
    </source>
</evidence>
<dbReference type="Proteomes" id="UP000192610">
    <property type="component" value="Unassembled WGS sequence"/>
</dbReference>
<comment type="caution">
    <text evidence="9">The sequence shown here is derived from an EMBL/GenBank/DDBJ whole genome shotgun (WGS) entry which is preliminary data.</text>
</comment>
<feature type="domain" description="RNA polymerase sigma-70 region 2" evidence="7">
    <location>
        <begin position="27"/>
        <end position="93"/>
    </location>
</feature>
<evidence type="ECO:0000256" key="6">
    <source>
        <dbReference type="RuleBase" id="RU000716"/>
    </source>
</evidence>
<dbReference type="SUPFAM" id="SSF88946">
    <property type="entry name" value="Sigma2 domain of RNA polymerase sigma factors"/>
    <property type="match status" value="1"/>
</dbReference>
<keyword evidence="10" id="KW-1185">Reference proteome</keyword>
<keyword evidence="5 6" id="KW-0804">Transcription</keyword>
<dbReference type="InterPro" id="IPR039425">
    <property type="entry name" value="RNA_pol_sigma-70-like"/>
</dbReference>
<protein>
    <recommendedName>
        <fullName evidence="6">RNA polymerase sigma factor</fullName>
    </recommendedName>
</protein>
<reference evidence="10" key="1">
    <citation type="submission" date="2016-04" db="EMBL/GenBank/DDBJ databases">
        <authorList>
            <person name="Chen L."/>
            <person name="Zhuang W."/>
            <person name="Wang G."/>
        </authorList>
    </citation>
    <scope>NUCLEOTIDE SEQUENCE [LARGE SCALE GENOMIC DNA]</scope>
    <source>
        <strain evidence="10">17621</strain>
    </source>
</reference>
<dbReference type="InterPro" id="IPR013325">
    <property type="entry name" value="RNA_pol_sigma_r2"/>
</dbReference>
<dbReference type="CDD" id="cd06171">
    <property type="entry name" value="Sigma70_r4"/>
    <property type="match status" value="1"/>
</dbReference>
<dbReference type="RefSeq" id="WP_081198452.1">
    <property type="nucleotide sequence ID" value="NZ_FOCZ01000018.1"/>
</dbReference>
<dbReference type="EMBL" id="LVXG01000010">
    <property type="protein sequence ID" value="OQP51860.1"/>
    <property type="molecule type" value="Genomic_DNA"/>
</dbReference>
<dbReference type="OrthoDB" id="1056775at2"/>
<comment type="similarity">
    <text evidence="1 6">Belongs to the sigma-70 factor family. ECF subfamily.</text>
</comment>
<dbReference type="SUPFAM" id="SSF88659">
    <property type="entry name" value="Sigma3 and sigma4 domains of RNA polymerase sigma factors"/>
    <property type="match status" value="1"/>
</dbReference>
<feature type="domain" description="RNA polymerase sigma factor 70 region 4 type 2" evidence="8">
    <location>
        <begin position="124"/>
        <end position="175"/>
    </location>
</feature>
<dbReference type="InterPro" id="IPR036388">
    <property type="entry name" value="WH-like_DNA-bd_sf"/>
</dbReference>
<dbReference type="InterPro" id="IPR013249">
    <property type="entry name" value="RNA_pol_sigma70_r4_t2"/>
</dbReference>
<dbReference type="PANTHER" id="PTHR43133:SF51">
    <property type="entry name" value="RNA POLYMERASE SIGMA FACTOR"/>
    <property type="match status" value="1"/>
</dbReference>
<dbReference type="InterPro" id="IPR014284">
    <property type="entry name" value="RNA_pol_sigma-70_dom"/>
</dbReference>
<keyword evidence="3 6" id="KW-0731">Sigma factor</keyword>